<dbReference type="AlphaFoldDB" id="A0A840PEY5"/>
<dbReference type="PANTHER" id="PTHR44068">
    <property type="entry name" value="ZGC:194242"/>
    <property type="match status" value="1"/>
</dbReference>
<evidence type="ECO:0000256" key="3">
    <source>
        <dbReference type="ARBA" id="ARBA00022691"/>
    </source>
</evidence>
<organism evidence="5 6">
    <name type="scientific">Thermocatellispora tengchongensis</name>
    <dbReference type="NCBI Taxonomy" id="1073253"/>
    <lineage>
        <taxon>Bacteria</taxon>
        <taxon>Bacillati</taxon>
        <taxon>Actinomycetota</taxon>
        <taxon>Actinomycetes</taxon>
        <taxon>Streptosporangiales</taxon>
        <taxon>Streptosporangiaceae</taxon>
        <taxon>Thermocatellispora</taxon>
    </lineage>
</organism>
<gene>
    <name evidence="5" type="ORF">HNP84_005764</name>
</gene>
<dbReference type="Gene3D" id="3.40.50.150">
    <property type="entry name" value="Vaccinia Virus protein VP39"/>
    <property type="match status" value="1"/>
</dbReference>
<evidence type="ECO:0000256" key="1">
    <source>
        <dbReference type="ARBA" id="ARBA00022603"/>
    </source>
</evidence>
<sequence length="300" mass="34552">MSDTAVLRRSVRGGLLSMSHRLRMMLSSPERRVRWYYSLYEPEHFPTERSMYVNLGFWEPGCDNLDDACEALADRLADAAGMTEGDRVLDAGFGYADQDMHWAETRNVRQIVGLNITPKQVEAARARVRERGLADRIDLRVASATDMPFDDGVFDRVVALESAFHFDTRRAFFREAFRVLRPGGVLATADVVPLRVSGAKTKQEKLEERGRRFVVPADNWHTREKYEERLVKTGFTDVTMRTITDQVYKPLLAYMNRHFEELNSRGPVDPARHNVLWRHIKAIEGYIRDTDYVLVSARKP</sequence>
<proteinExistence type="predicted"/>
<keyword evidence="6" id="KW-1185">Reference proteome</keyword>
<dbReference type="Pfam" id="PF08241">
    <property type="entry name" value="Methyltransf_11"/>
    <property type="match status" value="1"/>
</dbReference>
<dbReference type="GO" id="GO:0032259">
    <property type="term" value="P:methylation"/>
    <property type="evidence" value="ECO:0007669"/>
    <property type="project" value="UniProtKB-KW"/>
</dbReference>
<dbReference type="SUPFAM" id="SSF53335">
    <property type="entry name" value="S-adenosyl-L-methionine-dependent methyltransferases"/>
    <property type="match status" value="1"/>
</dbReference>
<accession>A0A840PEY5</accession>
<evidence type="ECO:0000259" key="4">
    <source>
        <dbReference type="SMART" id="SM00828"/>
    </source>
</evidence>
<dbReference type="EMBL" id="JACHGN010000013">
    <property type="protein sequence ID" value="MBB5136020.1"/>
    <property type="molecule type" value="Genomic_DNA"/>
</dbReference>
<dbReference type="InterPro" id="IPR013216">
    <property type="entry name" value="Methyltransf_11"/>
</dbReference>
<comment type="caution">
    <text evidence="5">The sequence shown here is derived from an EMBL/GenBank/DDBJ whole genome shotgun (WGS) entry which is preliminary data.</text>
</comment>
<feature type="domain" description="Polyketide synthase-like methyltransferase" evidence="4">
    <location>
        <begin position="35"/>
        <end position="300"/>
    </location>
</feature>
<evidence type="ECO:0000256" key="2">
    <source>
        <dbReference type="ARBA" id="ARBA00022679"/>
    </source>
</evidence>
<dbReference type="PANTHER" id="PTHR44068:SF11">
    <property type="entry name" value="GERANYL DIPHOSPHATE 2-C-METHYLTRANSFERASE"/>
    <property type="match status" value="1"/>
</dbReference>
<dbReference type="SMART" id="SM00828">
    <property type="entry name" value="PKS_MT"/>
    <property type="match status" value="1"/>
</dbReference>
<keyword evidence="2 5" id="KW-0808">Transferase</keyword>
<evidence type="ECO:0000313" key="6">
    <source>
        <dbReference type="Proteomes" id="UP000578449"/>
    </source>
</evidence>
<dbReference type="InterPro" id="IPR020803">
    <property type="entry name" value="MeTfrase_dom"/>
</dbReference>
<dbReference type="Proteomes" id="UP000578449">
    <property type="component" value="Unassembled WGS sequence"/>
</dbReference>
<reference evidence="5 6" key="1">
    <citation type="submission" date="2020-08" db="EMBL/GenBank/DDBJ databases">
        <title>Genomic Encyclopedia of Type Strains, Phase IV (KMG-IV): sequencing the most valuable type-strain genomes for metagenomic binning, comparative biology and taxonomic classification.</title>
        <authorList>
            <person name="Goeker M."/>
        </authorList>
    </citation>
    <scope>NUCLEOTIDE SEQUENCE [LARGE SCALE GENOMIC DNA]</scope>
    <source>
        <strain evidence="5 6">DSM 45615</strain>
    </source>
</reference>
<dbReference type="InterPro" id="IPR050447">
    <property type="entry name" value="Erg6_SMT_methyltransf"/>
</dbReference>
<dbReference type="InterPro" id="IPR029063">
    <property type="entry name" value="SAM-dependent_MTases_sf"/>
</dbReference>
<evidence type="ECO:0000313" key="5">
    <source>
        <dbReference type="EMBL" id="MBB5136020.1"/>
    </source>
</evidence>
<dbReference type="EC" id="2.1.1.254" evidence="5"/>
<protein>
    <submittedName>
        <fullName evidence="5">Erythromycin 3''-O-methyltransferase</fullName>
        <ecNumber evidence="5">2.1.1.254</ecNumber>
    </submittedName>
</protein>
<dbReference type="GO" id="GO:0102307">
    <property type="term" value="F:erythromycin 3''-o-methyltransferase activity"/>
    <property type="evidence" value="ECO:0007669"/>
    <property type="project" value="UniProtKB-EC"/>
</dbReference>
<name>A0A840PEY5_9ACTN</name>
<keyword evidence="3" id="KW-0949">S-adenosyl-L-methionine</keyword>
<dbReference type="RefSeq" id="WP_185052949.1">
    <property type="nucleotide sequence ID" value="NZ_BAABIX010000017.1"/>
</dbReference>
<keyword evidence="1 5" id="KW-0489">Methyltransferase</keyword>
<dbReference type="CDD" id="cd02440">
    <property type="entry name" value="AdoMet_MTases"/>
    <property type="match status" value="1"/>
</dbReference>
<dbReference type="GO" id="GO:0008757">
    <property type="term" value="F:S-adenosylmethionine-dependent methyltransferase activity"/>
    <property type="evidence" value="ECO:0007669"/>
    <property type="project" value="InterPro"/>
</dbReference>